<evidence type="ECO:0000313" key="3">
    <source>
        <dbReference type="Proteomes" id="UP001152797"/>
    </source>
</evidence>
<dbReference type="EMBL" id="CAMXCT020003334">
    <property type="protein sequence ID" value="CAL1157245.1"/>
    <property type="molecule type" value="Genomic_DNA"/>
</dbReference>
<gene>
    <name evidence="1" type="ORF">C1SCF055_LOCUS29698</name>
</gene>
<dbReference type="EMBL" id="CAMXCT030003334">
    <property type="protein sequence ID" value="CAL4791182.1"/>
    <property type="molecule type" value="Genomic_DNA"/>
</dbReference>
<organism evidence="1">
    <name type="scientific">Cladocopium goreaui</name>
    <dbReference type="NCBI Taxonomy" id="2562237"/>
    <lineage>
        <taxon>Eukaryota</taxon>
        <taxon>Sar</taxon>
        <taxon>Alveolata</taxon>
        <taxon>Dinophyceae</taxon>
        <taxon>Suessiales</taxon>
        <taxon>Symbiodiniaceae</taxon>
        <taxon>Cladocopium</taxon>
    </lineage>
</organism>
<evidence type="ECO:0000313" key="1">
    <source>
        <dbReference type="EMBL" id="CAI4003870.1"/>
    </source>
</evidence>
<evidence type="ECO:0000313" key="2">
    <source>
        <dbReference type="EMBL" id="CAL4791182.1"/>
    </source>
</evidence>
<accession>A0A9P1D6I6</accession>
<reference evidence="1" key="1">
    <citation type="submission" date="2022-10" db="EMBL/GenBank/DDBJ databases">
        <authorList>
            <person name="Chen Y."/>
            <person name="Dougan E. K."/>
            <person name="Chan C."/>
            <person name="Rhodes N."/>
            <person name="Thang M."/>
        </authorList>
    </citation>
    <scope>NUCLEOTIDE SEQUENCE</scope>
</reference>
<name>A0A9P1D6I6_9DINO</name>
<proteinExistence type="predicted"/>
<protein>
    <submittedName>
        <fullName evidence="1">Uncharacterized protein</fullName>
    </submittedName>
</protein>
<comment type="caution">
    <text evidence="1">The sequence shown here is derived from an EMBL/GenBank/DDBJ whole genome shotgun (WGS) entry which is preliminary data.</text>
</comment>
<dbReference type="AlphaFoldDB" id="A0A9P1D6I6"/>
<keyword evidence="3" id="KW-1185">Reference proteome</keyword>
<sequence length="187" mass="20648">MGTALSAAVCVCQRRCGQNPMEVEVADDLVSHMVSNVDGNGMETQNRPALVSEGFPLPMTAAKPWGAPSSQEDLRRMQLAHQKEHEEQMRLHLMRLKEHLEHQQRAHQFHSARLTGGLNSNPTLLQGLHPGRSQVASNNVQCAKPPAEVLKPPAVQTQIAEGGLQPESPEKELLRTEVPIVMFDDIF</sequence>
<dbReference type="EMBL" id="CAMXCT010003334">
    <property type="protein sequence ID" value="CAI4003870.1"/>
    <property type="molecule type" value="Genomic_DNA"/>
</dbReference>
<dbReference type="Proteomes" id="UP001152797">
    <property type="component" value="Unassembled WGS sequence"/>
</dbReference>
<reference evidence="2 3" key="2">
    <citation type="submission" date="2024-05" db="EMBL/GenBank/DDBJ databases">
        <authorList>
            <person name="Chen Y."/>
            <person name="Shah S."/>
            <person name="Dougan E. K."/>
            <person name="Thang M."/>
            <person name="Chan C."/>
        </authorList>
    </citation>
    <scope>NUCLEOTIDE SEQUENCE [LARGE SCALE GENOMIC DNA]</scope>
</reference>